<evidence type="ECO:0000313" key="4">
    <source>
        <dbReference type="EMBL" id="RZS87382.1"/>
    </source>
</evidence>
<dbReference type="PANTHER" id="PTHR10491">
    <property type="entry name" value="DTDP-4-DEHYDRORHAMNOSE REDUCTASE"/>
    <property type="match status" value="1"/>
</dbReference>
<gene>
    <name evidence="4" type="ORF">EV189_2810</name>
</gene>
<name>A0A4Q7NQH2_9ACTN</name>
<dbReference type="CDD" id="cd05254">
    <property type="entry name" value="dTDP_HR_like_SDR_e"/>
    <property type="match status" value="1"/>
</dbReference>
<evidence type="ECO:0000256" key="1">
    <source>
        <dbReference type="ARBA" id="ARBA00010944"/>
    </source>
</evidence>
<dbReference type="SUPFAM" id="SSF51735">
    <property type="entry name" value="NAD(P)-binding Rossmann-fold domains"/>
    <property type="match status" value="1"/>
</dbReference>
<dbReference type="RefSeq" id="WP_231116377.1">
    <property type="nucleotide sequence ID" value="NZ_SGXD01000003.1"/>
</dbReference>
<accession>A0A4Q7NQH2</accession>
<evidence type="ECO:0000256" key="2">
    <source>
        <dbReference type="RuleBase" id="RU364082"/>
    </source>
</evidence>
<dbReference type="EMBL" id="SGXD01000003">
    <property type="protein sequence ID" value="RZS87382.1"/>
    <property type="molecule type" value="Genomic_DNA"/>
</dbReference>
<dbReference type="GO" id="GO:0019305">
    <property type="term" value="P:dTDP-rhamnose biosynthetic process"/>
    <property type="evidence" value="ECO:0007669"/>
    <property type="project" value="UniProtKB-UniPathway"/>
</dbReference>
<sequence length="293" mass="30570">MATWLVTGAGGMLGRDVVSVLRARGEHVDARTRADLDLLHAGAVAAAVEGADVVVNCAAWTDVDGAETAEAAATELNGTAVATLAVAAARSGARLLHPSTDYVFAGDGTTPYAEDAPTAPINAYGRSKLVGEEAVRHLHPAGGFVVRTAWLYAVHGKSFVGTMARLAAERGPDGTVDVVDDQRGQPTWSHDLAEQLVALGLADAPAGTYHGTSSGETTWYGLARETFALLGHDPERVLPTTSEKFVRPAKRPAYSVLGHGAWATAGLEPLRDWREALAGWAAAHARQVPVVSV</sequence>
<keyword evidence="5" id="KW-1185">Reference proteome</keyword>
<dbReference type="InterPro" id="IPR036291">
    <property type="entry name" value="NAD(P)-bd_dom_sf"/>
</dbReference>
<comment type="function">
    <text evidence="2">Catalyzes the reduction of dTDP-6-deoxy-L-lyxo-4-hexulose to yield dTDP-L-rhamnose.</text>
</comment>
<dbReference type="InterPro" id="IPR005913">
    <property type="entry name" value="dTDP_dehydrorham_reduct"/>
</dbReference>
<dbReference type="Gene3D" id="3.40.50.720">
    <property type="entry name" value="NAD(P)-binding Rossmann-like Domain"/>
    <property type="match status" value="1"/>
</dbReference>
<keyword evidence="2" id="KW-0521">NADP</keyword>
<comment type="pathway">
    <text evidence="2">Carbohydrate biosynthesis; dTDP-L-rhamnose biosynthesis.</text>
</comment>
<dbReference type="UniPathway" id="UPA00124"/>
<feature type="domain" description="RmlD-like substrate binding" evidence="3">
    <location>
        <begin position="5"/>
        <end position="279"/>
    </location>
</feature>
<dbReference type="GO" id="GO:0008831">
    <property type="term" value="F:dTDP-4-dehydrorhamnose reductase activity"/>
    <property type="evidence" value="ECO:0007669"/>
    <property type="project" value="UniProtKB-EC"/>
</dbReference>
<dbReference type="NCBIfam" id="TIGR01214">
    <property type="entry name" value="rmlD"/>
    <property type="match status" value="1"/>
</dbReference>
<keyword evidence="2" id="KW-0560">Oxidoreductase</keyword>
<dbReference type="PANTHER" id="PTHR10491:SF4">
    <property type="entry name" value="METHIONINE ADENOSYLTRANSFERASE 2 SUBUNIT BETA"/>
    <property type="match status" value="1"/>
</dbReference>
<dbReference type="GO" id="GO:0005829">
    <property type="term" value="C:cytosol"/>
    <property type="evidence" value="ECO:0007669"/>
    <property type="project" value="TreeGrafter"/>
</dbReference>
<proteinExistence type="inferred from homology"/>
<dbReference type="Proteomes" id="UP000293638">
    <property type="component" value="Unassembled WGS sequence"/>
</dbReference>
<dbReference type="InterPro" id="IPR029903">
    <property type="entry name" value="RmlD-like-bd"/>
</dbReference>
<evidence type="ECO:0000259" key="3">
    <source>
        <dbReference type="Pfam" id="PF04321"/>
    </source>
</evidence>
<dbReference type="AlphaFoldDB" id="A0A4Q7NQH2"/>
<reference evidence="4 5" key="1">
    <citation type="submission" date="2019-02" db="EMBL/GenBank/DDBJ databases">
        <title>Genomic Encyclopedia of Type Strains, Phase IV (KMG-IV): sequencing the most valuable type-strain genomes for metagenomic binning, comparative biology and taxonomic classification.</title>
        <authorList>
            <person name="Goeker M."/>
        </authorList>
    </citation>
    <scope>NUCLEOTIDE SEQUENCE [LARGE SCALE GENOMIC DNA]</scope>
    <source>
        <strain evidence="4 5">DSM 45622</strain>
    </source>
</reference>
<comment type="caution">
    <text evidence="4">The sequence shown here is derived from an EMBL/GenBank/DDBJ whole genome shotgun (WGS) entry which is preliminary data.</text>
</comment>
<dbReference type="Pfam" id="PF04321">
    <property type="entry name" value="RmlD_sub_bind"/>
    <property type="match status" value="1"/>
</dbReference>
<dbReference type="Gene3D" id="3.90.25.10">
    <property type="entry name" value="UDP-galactose 4-epimerase, domain 1"/>
    <property type="match status" value="1"/>
</dbReference>
<protein>
    <recommendedName>
        <fullName evidence="2">dTDP-4-dehydrorhamnose reductase</fullName>
        <ecNumber evidence="2">1.1.1.133</ecNumber>
    </recommendedName>
</protein>
<organism evidence="4 5">
    <name type="scientific">Motilibacter rhizosphaerae</name>
    <dbReference type="NCBI Taxonomy" id="598652"/>
    <lineage>
        <taxon>Bacteria</taxon>
        <taxon>Bacillati</taxon>
        <taxon>Actinomycetota</taxon>
        <taxon>Actinomycetes</taxon>
        <taxon>Motilibacterales</taxon>
        <taxon>Motilibacteraceae</taxon>
        <taxon>Motilibacter</taxon>
    </lineage>
</organism>
<evidence type="ECO:0000313" key="5">
    <source>
        <dbReference type="Proteomes" id="UP000293638"/>
    </source>
</evidence>
<comment type="similarity">
    <text evidence="1 2">Belongs to the dTDP-4-dehydrorhamnose reductase family.</text>
</comment>
<dbReference type="EC" id="1.1.1.133" evidence="2"/>